<comment type="caution">
    <text evidence="2">The sequence shown here is derived from an EMBL/GenBank/DDBJ whole genome shotgun (WGS) entry which is preliminary data.</text>
</comment>
<reference evidence="2 3" key="1">
    <citation type="submission" date="2024-02" db="EMBL/GenBank/DDBJ databases">
        <authorList>
            <person name="Chen Y."/>
            <person name="Shah S."/>
            <person name="Dougan E. K."/>
            <person name="Thang M."/>
            <person name="Chan C."/>
        </authorList>
    </citation>
    <scope>NUCLEOTIDE SEQUENCE [LARGE SCALE GENOMIC DNA]</scope>
</reference>
<proteinExistence type="predicted"/>
<dbReference type="Proteomes" id="UP001642464">
    <property type="component" value="Unassembled WGS sequence"/>
</dbReference>
<organism evidence="2 3">
    <name type="scientific">Durusdinium trenchii</name>
    <dbReference type="NCBI Taxonomy" id="1381693"/>
    <lineage>
        <taxon>Eukaryota</taxon>
        <taxon>Sar</taxon>
        <taxon>Alveolata</taxon>
        <taxon>Dinophyceae</taxon>
        <taxon>Suessiales</taxon>
        <taxon>Symbiodiniaceae</taxon>
        <taxon>Durusdinium</taxon>
    </lineage>
</organism>
<feature type="compositionally biased region" description="Basic and acidic residues" evidence="1">
    <location>
        <begin position="527"/>
        <end position="537"/>
    </location>
</feature>
<evidence type="ECO:0000313" key="3">
    <source>
        <dbReference type="Proteomes" id="UP001642464"/>
    </source>
</evidence>
<gene>
    <name evidence="2" type="ORF">SCF082_LOCUS48424</name>
</gene>
<feature type="compositionally biased region" description="Acidic residues" evidence="1">
    <location>
        <begin position="16"/>
        <end position="31"/>
    </location>
</feature>
<feature type="region of interest" description="Disordered" evidence="1">
    <location>
        <begin position="647"/>
        <end position="674"/>
    </location>
</feature>
<name>A0ABP0RWN4_9DINO</name>
<dbReference type="InterPro" id="IPR052277">
    <property type="entry name" value="INM_ESCRT-Associated"/>
</dbReference>
<protein>
    <submittedName>
        <fullName evidence="2">Uncharacterized protein</fullName>
    </submittedName>
</protein>
<feature type="compositionally biased region" description="Basic and acidic residues" evidence="1">
    <location>
        <begin position="32"/>
        <end position="41"/>
    </location>
</feature>
<dbReference type="PANTHER" id="PTHR13428">
    <property type="entry name" value="INNER NUCLEAR MEMBRANE PROTEIN MAN1 LEM DOMAIN CONTAINING PROTEIN"/>
    <property type="match status" value="1"/>
</dbReference>
<feature type="compositionally biased region" description="Acidic residues" evidence="1">
    <location>
        <begin position="161"/>
        <end position="193"/>
    </location>
</feature>
<feature type="compositionally biased region" description="Basic residues" evidence="1">
    <location>
        <begin position="289"/>
        <end position="300"/>
    </location>
</feature>
<dbReference type="EMBL" id="CAXAMM010042234">
    <property type="protein sequence ID" value="CAK9103687.1"/>
    <property type="molecule type" value="Genomic_DNA"/>
</dbReference>
<dbReference type="PANTHER" id="PTHR13428:SF12">
    <property type="entry name" value="INNER NUCLEAR MEMBRANE PROTEIN MAN1"/>
    <property type="match status" value="1"/>
</dbReference>
<feature type="compositionally biased region" description="Basic and acidic residues" evidence="1">
    <location>
        <begin position="194"/>
        <end position="241"/>
    </location>
</feature>
<accession>A0ABP0RWN4</accession>
<feature type="compositionally biased region" description="Low complexity" evidence="1">
    <location>
        <begin position="1"/>
        <end position="15"/>
    </location>
</feature>
<evidence type="ECO:0000256" key="1">
    <source>
        <dbReference type="SAM" id="MobiDB-lite"/>
    </source>
</evidence>
<feature type="compositionally biased region" description="Basic and acidic residues" evidence="1">
    <location>
        <begin position="83"/>
        <end position="110"/>
    </location>
</feature>
<feature type="compositionally biased region" description="Basic and acidic residues" evidence="1">
    <location>
        <begin position="122"/>
        <end position="146"/>
    </location>
</feature>
<evidence type="ECO:0000313" key="2">
    <source>
        <dbReference type="EMBL" id="CAK9103687.1"/>
    </source>
</evidence>
<keyword evidence="3" id="KW-1185">Reference proteome</keyword>
<feature type="region of interest" description="Disordered" evidence="1">
    <location>
        <begin position="83"/>
        <end position="336"/>
    </location>
</feature>
<feature type="compositionally biased region" description="Basic and acidic residues" evidence="1">
    <location>
        <begin position="311"/>
        <end position="327"/>
    </location>
</feature>
<feature type="region of interest" description="Disordered" evidence="1">
    <location>
        <begin position="1"/>
        <end position="46"/>
    </location>
</feature>
<feature type="region of interest" description="Disordered" evidence="1">
    <location>
        <begin position="515"/>
        <end position="537"/>
    </location>
</feature>
<sequence>ESEESSSSSESSSSEAEAEEGSGSSEEEEKEEVTGKKDPKEVYPITDIRRWMKPGSIWVYLESEEKKNELKKKAELDAAMEAVKRARKASEREYEEEKKKKAEREEYEKKVKQKTMQQLEEFIQKQKKEREEKKKGKEKVKKAEAEKSEEESEDAPAKDESESEPEPEEPESAEETDDEEEEEEDEEEGGSEEEEKKEKTKGKAEKTKTKPEKAAEGKAKASGEEPTSKKRKKDAKDDESKNKKKKEKKTKEADESEDEAKETKSGKKDKKSMAAEPETEEEEKTDQKKSKKEKKEKKKKAAESSDEEDSEPKALKDAEAKIEDNAKGGEINSSSKRKEYMRFSRWCKNKKRFPTKLVAAINSSEGRAKLFEEYVKCDGDVSQILLRHEQSLREATRSELKWGFRGEKWLVDRHGQKKADKLMEKKRALGLHIQDPELPDDKDERLFFTLISLDVANISEFSRLTRLEMEGQIDEEGLREFVKGGGVLDPNSGLKITDFAGAIGADKLMSTMAIAPETKRKNKRKGKGEEEQRKSDDDVKEAFIHFIHTETVVPETPLQKATSLLTKVLKDVSDCRTQAFRLQPIKMSNDLISQLQAAAVKLETLAHKLQDLIKKGKNKTKHYREIMLEVDKTTKIARERMELGKALVRASEKAANPKPKQKASPKQREPKEEA</sequence>
<feature type="non-terminal residue" evidence="2">
    <location>
        <position position="1"/>
    </location>
</feature>